<feature type="transmembrane region" description="Helical" evidence="1">
    <location>
        <begin position="148"/>
        <end position="167"/>
    </location>
</feature>
<dbReference type="PANTHER" id="PTHR23028:SF53">
    <property type="entry name" value="ACYL_TRANSF_3 DOMAIN-CONTAINING PROTEIN"/>
    <property type="match status" value="1"/>
</dbReference>
<feature type="transmembrane region" description="Helical" evidence="1">
    <location>
        <begin position="312"/>
        <end position="331"/>
    </location>
</feature>
<reference evidence="3 4" key="1">
    <citation type="journal article" date="2015" name="Stand. Genomic Sci.">
        <title>Genomic Encyclopedia of Bacterial and Archaeal Type Strains, Phase III: the genomes of soil and plant-associated and newly described type strains.</title>
        <authorList>
            <person name="Whitman W.B."/>
            <person name="Woyke T."/>
            <person name="Klenk H.P."/>
            <person name="Zhou Y."/>
            <person name="Lilburn T.G."/>
            <person name="Beck B.J."/>
            <person name="De Vos P."/>
            <person name="Vandamme P."/>
            <person name="Eisen J.A."/>
            <person name="Garrity G."/>
            <person name="Hugenholtz P."/>
            <person name="Kyrpides N.C."/>
        </authorList>
    </citation>
    <scope>NUCLEOTIDE SEQUENCE [LARGE SCALE GENOMIC DNA]</scope>
    <source>
        <strain evidence="3 4">CGMCC 1.7270</strain>
    </source>
</reference>
<gene>
    <name evidence="3" type="ORF">IP98_01714</name>
</gene>
<evidence type="ECO:0000313" key="4">
    <source>
        <dbReference type="Proteomes" id="UP000319848"/>
    </source>
</evidence>
<name>V6S317_9FLAO</name>
<dbReference type="InterPro" id="IPR002656">
    <property type="entry name" value="Acyl_transf_3_dom"/>
</dbReference>
<dbReference type="EMBL" id="VLKQ01000007">
    <property type="protein sequence ID" value="TWI12140.1"/>
    <property type="molecule type" value="Genomic_DNA"/>
</dbReference>
<feature type="transmembrane region" description="Helical" evidence="1">
    <location>
        <begin position="207"/>
        <end position="226"/>
    </location>
</feature>
<feature type="domain" description="Acyltransferase 3" evidence="2">
    <location>
        <begin position="5"/>
        <end position="326"/>
    </location>
</feature>
<keyword evidence="1" id="KW-0812">Transmembrane</keyword>
<proteinExistence type="predicted"/>
<feature type="transmembrane region" description="Helical" evidence="1">
    <location>
        <begin position="44"/>
        <end position="62"/>
    </location>
</feature>
<keyword evidence="4" id="KW-1185">Reference proteome</keyword>
<evidence type="ECO:0000259" key="2">
    <source>
        <dbReference type="Pfam" id="PF01757"/>
    </source>
</evidence>
<dbReference type="Proteomes" id="UP000319848">
    <property type="component" value="Unassembled WGS sequence"/>
</dbReference>
<comment type="caution">
    <text evidence="3">The sequence shown here is derived from an EMBL/GenBank/DDBJ whole genome shotgun (WGS) entry which is preliminary data.</text>
</comment>
<feature type="transmembrane region" description="Helical" evidence="1">
    <location>
        <begin position="233"/>
        <end position="249"/>
    </location>
</feature>
<evidence type="ECO:0000256" key="1">
    <source>
        <dbReference type="SAM" id="Phobius"/>
    </source>
</evidence>
<dbReference type="RefSeq" id="WP_023570271.1">
    <property type="nucleotide sequence ID" value="NZ_AVBI01000012.1"/>
</dbReference>
<sequence>MLHNNNFDFLRLIFALFVIVSHSYPLSGIENCDALCELTNGQMHFSYIGIKGFFIISGYLIFQSLNRSKGIVDYYWKRVLRLFPALLVVLLLTILLAPLVYENSTVSYFSNETVWSYFYNNLSLYRMQYAIDGVFEKNPYGPAINGSLWSICYEFTMYIILSGLFLFRNNKTIVKVLVVTLFLSFLMLTVFFEDKLHRNLFYMDVSLFVNLGLFFLGGVILSVFEYEKNKNSTLINTISLLIVIISIVTEKYFSVIQFIFIPLLIIGLGIKSTKYINSVSSSVGDLSYGIYIYGFPVQQTLMYFFKLDYINLMLYASIISVVFAYFSWHLVEKKALKFKKIKPQLLKLEV</sequence>
<dbReference type="GO" id="GO:0016747">
    <property type="term" value="F:acyltransferase activity, transferring groups other than amino-acyl groups"/>
    <property type="evidence" value="ECO:0007669"/>
    <property type="project" value="InterPro"/>
</dbReference>
<accession>V6S317</accession>
<feature type="transmembrane region" description="Helical" evidence="1">
    <location>
        <begin position="82"/>
        <end position="101"/>
    </location>
</feature>
<dbReference type="GO" id="GO:0016020">
    <property type="term" value="C:membrane"/>
    <property type="evidence" value="ECO:0007669"/>
    <property type="project" value="TreeGrafter"/>
</dbReference>
<feature type="transmembrane region" description="Helical" evidence="1">
    <location>
        <begin position="174"/>
        <end position="192"/>
    </location>
</feature>
<dbReference type="InterPro" id="IPR050879">
    <property type="entry name" value="Acyltransferase_3"/>
</dbReference>
<dbReference type="GO" id="GO:0000271">
    <property type="term" value="P:polysaccharide biosynthetic process"/>
    <property type="evidence" value="ECO:0007669"/>
    <property type="project" value="TreeGrafter"/>
</dbReference>
<feature type="transmembrane region" description="Helical" evidence="1">
    <location>
        <begin position="255"/>
        <end position="276"/>
    </location>
</feature>
<protein>
    <submittedName>
        <fullName evidence="3">Peptidoglycan/LPS O-acetylase OafA/YrhL</fullName>
    </submittedName>
</protein>
<dbReference type="OrthoDB" id="9796461at2"/>
<dbReference type="PANTHER" id="PTHR23028">
    <property type="entry name" value="ACETYLTRANSFERASE"/>
    <property type="match status" value="1"/>
</dbReference>
<organism evidence="3 4">
    <name type="scientific">Flavobacterium cauense R2A-7</name>
    <dbReference type="NCBI Taxonomy" id="1341154"/>
    <lineage>
        <taxon>Bacteria</taxon>
        <taxon>Pseudomonadati</taxon>
        <taxon>Bacteroidota</taxon>
        <taxon>Flavobacteriia</taxon>
        <taxon>Flavobacteriales</taxon>
        <taxon>Flavobacteriaceae</taxon>
        <taxon>Flavobacterium</taxon>
    </lineage>
</organism>
<keyword evidence="1" id="KW-0472">Membrane</keyword>
<keyword evidence="1" id="KW-1133">Transmembrane helix</keyword>
<dbReference type="Pfam" id="PF01757">
    <property type="entry name" value="Acyl_transf_3"/>
    <property type="match status" value="1"/>
</dbReference>
<dbReference type="STRING" id="1341154.FCR2A7T_11130"/>
<evidence type="ECO:0000313" key="3">
    <source>
        <dbReference type="EMBL" id="TWI12140.1"/>
    </source>
</evidence>
<dbReference type="AlphaFoldDB" id="V6S317"/>